<organism evidence="1 2">
    <name type="scientific">Streptosporangium brasiliense</name>
    <dbReference type="NCBI Taxonomy" id="47480"/>
    <lineage>
        <taxon>Bacteria</taxon>
        <taxon>Bacillati</taxon>
        <taxon>Actinomycetota</taxon>
        <taxon>Actinomycetes</taxon>
        <taxon>Streptosporangiales</taxon>
        <taxon>Streptosporangiaceae</taxon>
        <taxon>Streptosporangium</taxon>
    </lineage>
</organism>
<name>A0ABT9RIL1_9ACTN</name>
<keyword evidence="2" id="KW-1185">Reference proteome</keyword>
<reference evidence="1 2" key="1">
    <citation type="submission" date="2023-07" db="EMBL/GenBank/DDBJ databases">
        <title>Sequencing the genomes of 1000 actinobacteria strains.</title>
        <authorList>
            <person name="Klenk H.-P."/>
        </authorList>
    </citation>
    <scope>NUCLEOTIDE SEQUENCE [LARGE SCALE GENOMIC DNA]</scope>
    <source>
        <strain evidence="1 2">DSM 44109</strain>
    </source>
</reference>
<protein>
    <submittedName>
        <fullName evidence="1">Uncharacterized protein</fullName>
    </submittedName>
</protein>
<dbReference type="RefSeq" id="WP_306872256.1">
    <property type="nucleotide sequence ID" value="NZ_JAUSRB010000002.1"/>
</dbReference>
<comment type="caution">
    <text evidence="1">The sequence shown here is derived from an EMBL/GenBank/DDBJ whole genome shotgun (WGS) entry which is preliminary data.</text>
</comment>
<accession>A0ABT9RIL1</accession>
<dbReference type="EMBL" id="JAUSRB010000002">
    <property type="protein sequence ID" value="MDP9868913.1"/>
    <property type="molecule type" value="Genomic_DNA"/>
</dbReference>
<sequence>MPSLTYTVLTDPVSLEASEKERSPSKGTVYLIVTNLTEAVVDWSTIEVTVPVGDGAYTLTPDTGTITPSAQYINTTTNTPTSVTFARSGDNGFRATARDRSEAFYPGDCMIFTLADVTLSVGAGPVVLPVTETLVTQRDPDPPTYAAVVVVKTTPQRLPAPHNFRADTALLDAGDTLTLSWEGSDDFDYKIEFPGGSQPIPKGQRSWPVSPAPVRATTYTLLATSRTTPQQEHALTTTVQVRFPVLETLTATTGINTPQVQGKNNTDGKITFTGTEVGISDNVKVKGMLTAANASFSDTVTARRADFRTVATDRVQGTGADNGWLEFRKEGVTIHRDNEPTLGVVYADQADLDIVKARVVRGRQDDEGSVTFGTEGLTVHRANGETRGSVYADRGDFNGINTGWLQGNKNEGKLSFHGYGFHVNTGDGTPGILVADEVRVTKVTCATVNGHKM</sequence>
<proteinExistence type="predicted"/>
<evidence type="ECO:0000313" key="1">
    <source>
        <dbReference type="EMBL" id="MDP9868913.1"/>
    </source>
</evidence>
<evidence type="ECO:0000313" key="2">
    <source>
        <dbReference type="Proteomes" id="UP001230426"/>
    </source>
</evidence>
<dbReference type="Proteomes" id="UP001230426">
    <property type="component" value="Unassembled WGS sequence"/>
</dbReference>
<gene>
    <name evidence="1" type="ORF">J2S55_008179</name>
</gene>